<dbReference type="Gene3D" id="3.90.190.20">
    <property type="entry name" value="Mur ligase, C-terminal domain"/>
    <property type="match status" value="1"/>
</dbReference>
<dbReference type="AlphaFoldDB" id="A0A9Q4GZ87"/>
<proteinExistence type="predicted"/>
<dbReference type="GO" id="GO:0005524">
    <property type="term" value="F:ATP binding"/>
    <property type="evidence" value="ECO:0007669"/>
    <property type="project" value="UniProtKB-KW"/>
</dbReference>
<keyword evidence="2" id="KW-0547">Nucleotide-binding</keyword>
<dbReference type="InterPro" id="IPR036615">
    <property type="entry name" value="Mur_ligase_C_dom_sf"/>
</dbReference>
<dbReference type="CDD" id="cd00761">
    <property type="entry name" value="Glyco_tranf_GTA_type"/>
    <property type="match status" value="1"/>
</dbReference>
<evidence type="ECO:0000256" key="1">
    <source>
        <dbReference type="ARBA" id="ARBA00022598"/>
    </source>
</evidence>
<dbReference type="EC" id="2.4.-.-" evidence="7"/>
<name>A0A9Q4GZ87_9STAP</name>
<dbReference type="Pfam" id="PF00535">
    <property type="entry name" value="Glycos_transf_2"/>
    <property type="match status" value="1"/>
</dbReference>
<keyword evidence="1" id="KW-0436">Ligase</keyword>
<dbReference type="PANTHER" id="PTHR43024:SF1">
    <property type="entry name" value="UDP-N-ACETYLMURAMOYL-TRIPEPTIDE--D-ALANYL-D-ALANINE LIGASE"/>
    <property type="match status" value="1"/>
</dbReference>
<dbReference type="InterPro" id="IPR051046">
    <property type="entry name" value="MurCDEF_CellWall_CoF430Synth"/>
</dbReference>
<evidence type="ECO:0000259" key="4">
    <source>
        <dbReference type="Pfam" id="PF00535"/>
    </source>
</evidence>
<dbReference type="Gene3D" id="3.40.1190.10">
    <property type="entry name" value="Mur-like, catalytic domain"/>
    <property type="match status" value="1"/>
</dbReference>
<dbReference type="InterPro" id="IPR036565">
    <property type="entry name" value="Mur-like_cat_sf"/>
</dbReference>
<dbReference type="EMBL" id="JANSKX010000011">
    <property type="protein sequence ID" value="MCY1594265.1"/>
    <property type="molecule type" value="Genomic_DNA"/>
</dbReference>
<dbReference type="Pfam" id="PF08245">
    <property type="entry name" value="Mur_ligase_M"/>
    <property type="match status" value="1"/>
</dbReference>
<dbReference type="GO" id="GO:0016757">
    <property type="term" value="F:glycosyltransferase activity"/>
    <property type="evidence" value="ECO:0007669"/>
    <property type="project" value="UniProtKB-KW"/>
</dbReference>
<evidence type="ECO:0000259" key="6">
    <source>
        <dbReference type="Pfam" id="PF08245"/>
    </source>
</evidence>
<keyword evidence="7" id="KW-0328">Glycosyltransferase</keyword>
<feature type="domain" description="Mur ligase central" evidence="6">
    <location>
        <begin position="120"/>
        <end position="309"/>
    </location>
</feature>
<feature type="domain" description="Mur ligase C-terminal" evidence="5">
    <location>
        <begin position="340"/>
        <end position="456"/>
    </location>
</feature>
<dbReference type="SUPFAM" id="SSF53244">
    <property type="entry name" value="MurD-like peptide ligases, peptide-binding domain"/>
    <property type="match status" value="1"/>
</dbReference>
<accession>A0A9Q4GZ87</accession>
<dbReference type="InterPro" id="IPR001173">
    <property type="entry name" value="Glyco_trans_2-like"/>
</dbReference>
<evidence type="ECO:0000256" key="2">
    <source>
        <dbReference type="ARBA" id="ARBA00022741"/>
    </source>
</evidence>
<evidence type="ECO:0000259" key="5">
    <source>
        <dbReference type="Pfam" id="PF02875"/>
    </source>
</evidence>
<dbReference type="RefSeq" id="WP_268218393.1">
    <property type="nucleotide sequence ID" value="NZ_JANSKX010000011.1"/>
</dbReference>
<evidence type="ECO:0000313" key="7">
    <source>
        <dbReference type="EMBL" id="MCY1594265.1"/>
    </source>
</evidence>
<comment type="caution">
    <text evidence="7">The sequence shown here is derived from an EMBL/GenBank/DDBJ whole genome shotgun (WGS) entry which is preliminary data.</text>
</comment>
<dbReference type="Gene3D" id="3.90.550.10">
    <property type="entry name" value="Spore Coat Polysaccharide Biosynthesis Protein SpsA, Chain A"/>
    <property type="match status" value="1"/>
</dbReference>
<dbReference type="Proteomes" id="UP001081438">
    <property type="component" value="Unassembled WGS sequence"/>
</dbReference>
<evidence type="ECO:0000313" key="8">
    <source>
        <dbReference type="Proteomes" id="UP001081438"/>
    </source>
</evidence>
<dbReference type="SUPFAM" id="SSF53448">
    <property type="entry name" value="Nucleotide-diphospho-sugar transferases"/>
    <property type="match status" value="1"/>
</dbReference>
<dbReference type="InterPro" id="IPR013221">
    <property type="entry name" value="Mur_ligase_cen"/>
</dbReference>
<dbReference type="InterPro" id="IPR004101">
    <property type="entry name" value="Mur_ligase_C"/>
</dbReference>
<evidence type="ECO:0000256" key="3">
    <source>
        <dbReference type="ARBA" id="ARBA00022840"/>
    </source>
</evidence>
<sequence length="1000" mass="113957">MITIQEITSIIGGELKDCRDVTWPITDFETMFGYIQSKHTAYFSANKETWWRELGRARRAPEGNALIKRDHADVGLIITEEYVDDLEHLIPQLIVKDSVKAFKQLAIHIRNQYTNPLIAITGSMGKSSTRMITSKMLQDYQVLENRGNNNIRAAMYSNMLKLIQNPDFAVIETSLNAINFREDTAVYMKPDIAVVTGVGAAHYSSFDSIEQIAEVKSRIFHGLSKDGVAIINKDTLFVDKLIDVARTKTDRIVTYSTQDAANCDFAVESINYRKGYTEISVNNDMLKGQFRLNTISNGMISNTLAALCILSFLDIDIKPKHLETFKPFPKILNMKAIQTPTHTATIIDDTHNASLPAMINAIEAFNTQTPFFTGNKVIALGKINDLGDKSEAIHAQLAPILSASNADYILVLDDDFRDVVGKVKGKHMTWYPTSERLMEDLLQLANEDSLTLLKSSSGGTTFPKMVERLPEALRTYHGQYMDAYLFDAFRKIGQSYIVVDNETLQVTKEYNSRNSQTLEGLGPLLYYLDALNKHVKNRPIRLGSWSTNDETYHTGLALTTHTLIQAMNDSPHPSLIYELAGTLYGSSRERDQEIHALLEQYDLPISVFTNLTGRYRVNERQSFSVHDLYNILEQSGDVLFKYRKHFILGNKYKSGLIKGDKETVIFTNYRETEMLDTMVNPPKITIKEPVDIDVSIIIPLYNRERRIARLLEKLAQLNYDKDKFEVIVVDDCSTDSSVQIARSYADQFSHLNVIELAENSGGASKPRNEGIKVARGEWLLFIDSDDYITEDALKDAMEVAAQTDDQMICLPYFVTKDKTRPISRSAFSNLQTVTGLQFEDTKLYNTLNVIGKLIKRDLVMKHEITFPEGIRVREDNWFLMQCYAIVNSIAILGYEKNYYYYEVQDEVALTNSGTPPRDAVKIYLAVYDFIMKQTALSYSRKIDLLSIFLNRYTKMIQRGEYAPSRLFKHTKLELLRILRNQYTSSETMDFIEELFINHSE</sequence>
<dbReference type="InterPro" id="IPR029044">
    <property type="entry name" value="Nucleotide-diphossugar_trans"/>
</dbReference>
<feature type="domain" description="Glycosyltransferase 2-like" evidence="4">
    <location>
        <begin position="695"/>
        <end position="835"/>
    </location>
</feature>
<organism evidence="7 8">
    <name type="scientific">Staphylococcus pettenkoferi</name>
    <dbReference type="NCBI Taxonomy" id="170573"/>
    <lineage>
        <taxon>Bacteria</taxon>
        <taxon>Bacillati</taxon>
        <taxon>Bacillota</taxon>
        <taxon>Bacilli</taxon>
        <taxon>Bacillales</taxon>
        <taxon>Staphylococcaceae</taxon>
        <taxon>Staphylococcus</taxon>
    </lineage>
</organism>
<dbReference type="SUPFAM" id="SSF53623">
    <property type="entry name" value="MurD-like peptide ligases, catalytic domain"/>
    <property type="match status" value="1"/>
</dbReference>
<keyword evidence="3" id="KW-0067">ATP-binding</keyword>
<dbReference type="GO" id="GO:0016881">
    <property type="term" value="F:acid-amino acid ligase activity"/>
    <property type="evidence" value="ECO:0007669"/>
    <property type="project" value="InterPro"/>
</dbReference>
<dbReference type="PANTHER" id="PTHR43024">
    <property type="entry name" value="UDP-N-ACETYLMURAMOYL-TRIPEPTIDE--D-ALANYL-D-ALANINE LIGASE"/>
    <property type="match status" value="1"/>
</dbReference>
<reference evidence="7" key="1">
    <citation type="journal article" date="2022" name="Int. J. Mol. Sci.">
        <title>Phenotypic and genotypic virulence characterisation of Staphylococcus pettenkoferi strains isolated from human bloodstream and diabetic foot infections.</title>
        <authorList>
            <person name="Magnan C."/>
        </authorList>
    </citation>
    <scope>NUCLEOTIDE SEQUENCE</scope>
    <source>
        <strain evidence="7">NSP020P</strain>
    </source>
</reference>
<gene>
    <name evidence="7" type="ORF">NW112_03350</name>
</gene>
<keyword evidence="7" id="KW-0808">Transferase</keyword>
<dbReference type="Pfam" id="PF02875">
    <property type="entry name" value="Mur_ligase_C"/>
    <property type="match status" value="1"/>
</dbReference>
<protein>
    <submittedName>
        <fullName evidence="7">Glycosyltransferase</fullName>
        <ecNumber evidence="7">2.4.-.-</ecNumber>
    </submittedName>
</protein>